<dbReference type="OrthoDB" id="2510110at2"/>
<keyword evidence="3" id="KW-1185">Reference proteome</keyword>
<dbReference type="RefSeq" id="WP_110553081.1">
    <property type="nucleotide sequence ID" value="NZ_JACIBU010000001.1"/>
</dbReference>
<organism evidence="2 3">
    <name type="scientific">Modestobacter versicolor</name>
    <dbReference type="NCBI Taxonomy" id="429133"/>
    <lineage>
        <taxon>Bacteria</taxon>
        <taxon>Bacillati</taxon>
        <taxon>Actinomycetota</taxon>
        <taxon>Actinomycetes</taxon>
        <taxon>Geodermatophilales</taxon>
        <taxon>Geodermatophilaceae</taxon>
        <taxon>Modestobacter</taxon>
    </lineage>
</organism>
<dbReference type="PROSITE" id="PS51318">
    <property type="entry name" value="TAT"/>
    <property type="match status" value="1"/>
</dbReference>
<protein>
    <submittedName>
        <fullName evidence="2">ABC transporter substrate-binding protein</fullName>
    </submittedName>
    <submittedName>
        <fullName evidence="1">sn-glycerol 3-phosphate transport system substrate-binding protein</fullName>
    </submittedName>
</protein>
<dbReference type="InterPro" id="IPR050490">
    <property type="entry name" value="Bact_solute-bd_prot1"/>
</dbReference>
<dbReference type="InterPro" id="IPR006311">
    <property type="entry name" value="TAT_signal"/>
</dbReference>
<dbReference type="PANTHER" id="PTHR43649:SF30">
    <property type="entry name" value="ABC TRANSPORTER SUBSTRATE-BINDING PROTEIN"/>
    <property type="match status" value="1"/>
</dbReference>
<reference evidence="1 4" key="2">
    <citation type="submission" date="2020-08" db="EMBL/GenBank/DDBJ databases">
        <title>Sequencing the genomes of 1000 actinobacteria strains.</title>
        <authorList>
            <person name="Klenk H.-P."/>
        </authorList>
    </citation>
    <scope>NUCLEOTIDE SEQUENCE [LARGE SCALE GENOMIC DNA]</scope>
    <source>
        <strain evidence="1 4">DSM 16678</strain>
    </source>
</reference>
<accession>A0A323V8U2</accession>
<dbReference type="AlphaFoldDB" id="A0A323V8U2"/>
<gene>
    <name evidence="2" type="ORF">DMO24_15335</name>
    <name evidence="1" type="ORF">FHX36_001641</name>
</gene>
<proteinExistence type="predicted"/>
<dbReference type="CDD" id="cd14748">
    <property type="entry name" value="PBP2_UgpB"/>
    <property type="match status" value="1"/>
</dbReference>
<reference evidence="2 3" key="1">
    <citation type="submission" date="2018-06" db="EMBL/GenBank/DDBJ databases">
        <title>Draft genome sequence of Modestobacter versicolor CP153-2.</title>
        <authorList>
            <person name="Gundlapally S.R."/>
        </authorList>
    </citation>
    <scope>NUCLEOTIDE SEQUENCE [LARGE SCALE GENOMIC DNA]</scope>
    <source>
        <strain evidence="2 3">CP153-2</strain>
    </source>
</reference>
<evidence type="ECO:0000313" key="4">
    <source>
        <dbReference type="Proteomes" id="UP000580718"/>
    </source>
</evidence>
<evidence type="ECO:0000313" key="1">
    <source>
        <dbReference type="EMBL" id="MBB3675906.1"/>
    </source>
</evidence>
<dbReference type="InterPro" id="IPR006059">
    <property type="entry name" value="SBP"/>
</dbReference>
<name>A0A323V8U2_9ACTN</name>
<sequence length="431" mass="46448">MTELDRRRFLQLTGITLTAAGLAACAGTGSSEDSGDDGPVESLTFWSNHPGESKPVETELLDAFTADTGIAVKLVTAGATYEEVAQKFNAALSGGELPDLVVASDVTWFNFALNEAITPMNDLWSAADLDVDGYVESLVSDYEFDGKNYALPYARSTPLFYYNKQMWAAAGLPDRGPETWAEFAEWAPRLAAANPGIPPLALPDGSNYLDWHFQGMIWTFGGAYSDEWKPTFTSPESLEAGQYLQDRFKQGHLAINNDPNSVFGAGQAASLLQSTGSLGGLSETAGFDFGTAFLPGPTPGCPTGGAGLAIPQRISDERKEKAMQLLAFLTNTENTITFTQATGYMPVRKDAVDDPKTQAFLEERPNARTALEQLELTQSQDYARVFLPGGGARIGAALDRITIGGEDVETVFGELDEESTTVFERDIEPKL</sequence>
<dbReference type="Proteomes" id="UP000580718">
    <property type="component" value="Unassembled WGS sequence"/>
</dbReference>
<evidence type="ECO:0000313" key="2">
    <source>
        <dbReference type="EMBL" id="PZA20463.1"/>
    </source>
</evidence>
<dbReference type="EMBL" id="QKNV01000179">
    <property type="protein sequence ID" value="PZA20463.1"/>
    <property type="molecule type" value="Genomic_DNA"/>
</dbReference>
<dbReference type="Pfam" id="PF13416">
    <property type="entry name" value="SBP_bac_8"/>
    <property type="match status" value="1"/>
</dbReference>
<dbReference type="PROSITE" id="PS51257">
    <property type="entry name" value="PROKAR_LIPOPROTEIN"/>
    <property type="match status" value="1"/>
</dbReference>
<dbReference type="PANTHER" id="PTHR43649">
    <property type="entry name" value="ARABINOSE-BINDING PROTEIN-RELATED"/>
    <property type="match status" value="1"/>
</dbReference>
<evidence type="ECO:0000313" key="3">
    <source>
        <dbReference type="Proteomes" id="UP000247602"/>
    </source>
</evidence>
<dbReference type="EMBL" id="JACIBU010000001">
    <property type="protein sequence ID" value="MBB3675906.1"/>
    <property type="molecule type" value="Genomic_DNA"/>
</dbReference>
<dbReference type="Proteomes" id="UP000247602">
    <property type="component" value="Unassembled WGS sequence"/>
</dbReference>
<comment type="caution">
    <text evidence="2">The sequence shown here is derived from an EMBL/GenBank/DDBJ whole genome shotgun (WGS) entry which is preliminary data.</text>
</comment>
<dbReference type="Gene3D" id="3.40.190.10">
    <property type="entry name" value="Periplasmic binding protein-like II"/>
    <property type="match status" value="1"/>
</dbReference>
<dbReference type="SUPFAM" id="SSF53850">
    <property type="entry name" value="Periplasmic binding protein-like II"/>
    <property type="match status" value="1"/>
</dbReference>